<gene>
    <name evidence="7" type="ORF">THAPS_6716</name>
</gene>
<feature type="transmembrane region" description="Helical" evidence="6">
    <location>
        <begin position="111"/>
        <end position="129"/>
    </location>
</feature>
<feature type="transmembrane region" description="Helical" evidence="6">
    <location>
        <begin position="355"/>
        <end position="373"/>
    </location>
</feature>
<dbReference type="PIRSF" id="PIRSF015665">
    <property type="entry name" value="CHOPT"/>
    <property type="match status" value="1"/>
</dbReference>
<feature type="transmembrane region" description="Helical" evidence="6">
    <location>
        <begin position="304"/>
        <end position="321"/>
    </location>
</feature>
<dbReference type="OMA" id="QNMGQGW"/>
<keyword evidence="8" id="KW-1185">Reference proteome</keyword>
<feature type="transmembrane region" description="Helical" evidence="6">
    <location>
        <begin position="150"/>
        <end position="176"/>
    </location>
</feature>
<keyword evidence="4 6" id="KW-0472">Membrane</keyword>
<comment type="similarity">
    <text evidence="2 5">Belongs to the CDP-alcohol phosphatidyltransferase class-I family.</text>
</comment>
<dbReference type="EMBL" id="CP001160">
    <property type="protein sequence ID" value="ACI64769.1"/>
    <property type="molecule type" value="Genomic_DNA"/>
</dbReference>
<dbReference type="PaxDb" id="35128-Thaps6716"/>
<dbReference type="InterPro" id="IPR043130">
    <property type="entry name" value="CDP-OH_PTrfase_TM_dom"/>
</dbReference>
<dbReference type="AlphaFoldDB" id="B5YPA9"/>
<name>B5YPA9_THAPS</name>
<evidence type="ECO:0000313" key="7">
    <source>
        <dbReference type="EMBL" id="ACI64769.1"/>
    </source>
</evidence>
<dbReference type="PANTHER" id="PTHR10414:SF37">
    <property type="entry name" value="BB IN A BOXCAR, ISOFORM C"/>
    <property type="match status" value="1"/>
</dbReference>
<proteinExistence type="inferred from homology"/>
<evidence type="ECO:0000256" key="4">
    <source>
        <dbReference type="ARBA" id="ARBA00023136"/>
    </source>
</evidence>
<comment type="subcellular location">
    <subcellularLocation>
        <location evidence="1">Membrane</location>
    </subcellularLocation>
</comment>
<dbReference type="Pfam" id="PF01066">
    <property type="entry name" value="CDP-OH_P_transf"/>
    <property type="match status" value="1"/>
</dbReference>
<keyword evidence="6" id="KW-0812">Transmembrane</keyword>
<dbReference type="Proteomes" id="UP000001449">
    <property type="component" value="Chromosome 7"/>
</dbReference>
<accession>B5YPA9</accession>
<dbReference type="PROSITE" id="PS00379">
    <property type="entry name" value="CDP_ALCOHOL_P_TRANSF"/>
    <property type="match status" value="1"/>
</dbReference>
<keyword evidence="3 5" id="KW-0808">Transferase</keyword>
<feature type="transmembrane region" description="Helical" evidence="6">
    <location>
        <begin position="379"/>
        <end position="397"/>
    </location>
</feature>
<dbReference type="GO" id="GO:0008654">
    <property type="term" value="P:phospholipid biosynthetic process"/>
    <property type="evidence" value="ECO:0007669"/>
    <property type="project" value="InterPro"/>
</dbReference>
<dbReference type="RefSeq" id="XP_002296052.1">
    <property type="nucleotide sequence ID" value="XM_002296016.1"/>
</dbReference>
<dbReference type="eggNOG" id="KOG2877">
    <property type="taxonomic scope" value="Eukaryota"/>
</dbReference>
<feature type="transmembrane region" description="Helical" evidence="6">
    <location>
        <begin position="77"/>
        <end position="99"/>
    </location>
</feature>
<dbReference type="InterPro" id="IPR048254">
    <property type="entry name" value="CDP_ALCOHOL_P_TRANSF_CS"/>
</dbReference>
<sequence length="427" mass="47929">MANDNSSSNGSADTVEAEDQTLTSCLFFEPPIPSGNISPSGLHFIATHKYRPGGYTHLDNLLNPIWTFLTELLPMWLAPNMVTTLGGMHCGLAYGLLWWYSPDFDTSPPSWVVAVCAWCTVAYYTLDCMDGKQARRTGTSSPLGQLFDHGFDCICTLFFLATISSYICVGGTYWYIGLQTSLQFAFFMAQWEEYHTHVLPHCAGNWLGVTEVNYSLGVLAFVNSFLDRKAFYTRSMETVLAQYGDTITQHVPDIILAMELRGFLLSIWGIMSLGLMFQSVVRVLTHPRVATGSAKETLTNRLKAISKLATPFALCMAAFLVPPSAVRTRYISVTLGLAFSILTKKMIVFSMAKMAFAIVQWDAAPFLLAAVWIRFDERLTKMGADFLLGVLCFWYTWRLLRWANVTIHQICDRLDINCFTIKKKKQV</sequence>
<evidence type="ECO:0000256" key="2">
    <source>
        <dbReference type="ARBA" id="ARBA00010441"/>
    </source>
</evidence>
<feature type="transmembrane region" description="Helical" evidence="6">
    <location>
        <begin position="263"/>
        <end position="284"/>
    </location>
</feature>
<evidence type="ECO:0008006" key="9">
    <source>
        <dbReference type="Google" id="ProtNLM"/>
    </source>
</evidence>
<evidence type="ECO:0000256" key="1">
    <source>
        <dbReference type="ARBA" id="ARBA00004370"/>
    </source>
</evidence>
<dbReference type="GeneID" id="7446185"/>
<protein>
    <recommendedName>
        <fullName evidence="9">Ethanolaminephosphotransferase</fullName>
    </recommendedName>
</protein>
<dbReference type="KEGG" id="tps:THAPS_6716"/>
<dbReference type="Gene3D" id="1.20.120.1760">
    <property type="match status" value="1"/>
</dbReference>
<dbReference type="FunCoup" id="B5YPA9">
    <property type="interactions" value="84"/>
</dbReference>
<reference evidence="7 8" key="2">
    <citation type="journal article" date="2008" name="Nature">
        <title>The Phaeodactylum genome reveals the evolutionary history of diatom genomes.</title>
        <authorList>
            <person name="Bowler C."/>
            <person name="Allen A.E."/>
            <person name="Badger J.H."/>
            <person name="Grimwood J."/>
            <person name="Jabbari K."/>
            <person name="Kuo A."/>
            <person name="Maheswari U."/>
            <person name="Martens C."/>
            <person name="Maumus F."/>
            <person name="Otillar R.P."/>
            <person name="Rayko E."/>
            <person name="Salamov A."/>
            <person name="Vandepoele K."/>
            <person name="Beszteri B."/>
            <person name="Gruber A."/>
            <person name="Heijde M."/>
            <person name="Katinka M."/>
            <person name="Mock T."/>
            <person name="Valentin K."/>
            <person name="Verret F."/>
            <person name="Berges J.A."/>
            <person name="Brownlee C."/>
            <person name="Cadoret J.P."/>
            <person name="Chiovitti A."/>
            <person name="Choi C.J."/>
            <person name="Coesel S."/>
            <person name="De Martino A."/>
            <person name="Detter J.C."/>
            <person name="Durkin C."/>
            <person name="Falciatore A."/>
            <person name="Fournet J."/>
            <person name="Haruta M."/>
            <person name="Huysman M.J."/>
            <person name="Jenkins B.D."/>
            <person name="Jiroutova K."/>
            <person name="Jorgensen R.E."/>
            <person name="Joubert Y."/>
            <person name="Kaplan A."/>
            <person name="Kroger N."/>
            <person name="Kroth P.G."/>
            <person name="La Roche J."/>
            <person name="Lindquist E."/>
            <person name="Lommer M."/>
            <person name="Martin-Jezequel V."/>
            <person name="Lopez P.J."/>
            <person name="Lucas S."/>
            <person name="Mangogna M."/>
            <person name="McGinnis K."/>
            <person name="Medlin L.K."/>
            <person name="Montsant A."/>
            <person name="Oudot-Le Secq M.P."/>
            <person name="Napoli C."/>
            <person name="Obornik M."/>
            <person name="Parker M.S."/>
            <person name="Petit J.L."/>
            <person name="Porcel B.M."/>
            <person name="Poulsen N."/>
            <person name="Robison M."/>
            <person name="Rychlewski L."/>
            <person name="Rynearson T.A."/>
            <person name="Schmutz J."/>
            <person name="Shapiro H."/>
            <person name="Siaut M."/>
            <person name="Stanley M."/>
            <person name="Sussman M.R."/>
            <person name="Taylor A.R."/>
            <person name="Vardi A."/>
            <person name="von Dassow P."/>
            <person name="Vyverman W."/>
            <person name="Willis A."/>
            <person name="Wyrwicz L.S."/>
            <person name="Rokhsar D.S."/>
            <person name="Weissenbach J."/>
            <person name="Armbrust E.V."/>
            <person name="Green B.R."/>
            <person name="Van de Peer Y."/>
            <person name="Grigoriev I.V."/>
        </authorList>
    </citation>
    <scope>NUCLEOTIDE SEQUENCE [LARGE SCALE GENOMIC DNA]</scope>
    <source>
        <strain evidence="7 8">CCMP1335</strain>
    </source>
</reference>
<reference evidence="7 8" key="1">
    <citation type="journal article" date="2004" name="Science">
        <title>The genome of the diatom Thalassiosira pseudonana: ecology, evolution, and metabolism.</title>
        <authorList>
            <person name="Armbrust E.V."/>
            <person name="Berges J.A."/>
            <person name="Bowler C."/>
            <person name="Green B.R."/>
            <person name="Martinez D."/>
            <person name="Putnam N.H."/>
            <person name="Zhou S."/>
            <person name="Allen A.E."/>
            <person name="Apt K.E."/>
            <person name="Bechner M."/>
            <person name="Brzezinski M.A."/>
            <person name="Chaal B.K."/>
            <person name="Chiovitti A."/>
            <person name="Davis A.K."/>
            <person name="Demarest M.S."/>
            <person name="Detter J.C."/>
            <person name="Glavina T."/>
            <person name="Goodstein D."/>
            <person name="Hadi M.Z."/>
            <person name="Hellsten U."/>
            <person name="Hildebrand M."/>
            <person name="Jenkins B.D."/>
            <person name="Jurka J."/>
            <person name="Kapitonov V.V."/>
            <person name="Kroger N."/>
            <person name="Lau W.W."/>
            <person name="Lane T.W."/>
            <person name="Larimer F.W."/>
            <person name="Lippmeier J.C."/>
            <person name="Lucas S."/>
            <person name="Medina M."/>
            <person name="Montsant A."/>
            <person name="Obornik M."/>
            <person name="Parker M.S."/>
            <person name="Palenik B."/>
            <person name="Pazour G.J."/>
            <person name="Richardson P.M."/>
            <person name="Rynearson T.A."/>
            <person name="Saito M.A."/>
            <person name="Schwartz D.C."/>
            <person name="Thamatrakoln K."/>
            <person name="Valentin K."/>
            <person name="Vardi A."/>
            <person name="Wilkerson F.P."/>
            <person name="Rokhsar D.S."/>
        </authorList>
    </citation>
    <scope>NUCLEOTIDE SEQUENCE [LARGE SCALE GENOMIC DNA]</scope>
    <source>
        <strain evidence="7 8">CCMP1335</strain>
    </source>
</reference>
<dbReference type="GO" id="GO:0016780">
    <property type="term" value="F:phosphotransferase activity, for other substituted phosphate groups"/>
    <property type="evidence" value="ECO:0007669"/>
    <property type="project" value="InterPro"/>
</dbReference>
<organism evidence="7 8">
    <name type="scientific">Thalassiosira pseudonana</name>
    <name type="common">Marine diatom</name>
    <name type="synonym">Cyclotella nana</name>
    <dbReference type="NCBI Taxonomy" id="35128"/>
    <lineage>
        <taxon>Eukaryota</taxon>
        <taxon>Sar</taxon>
        <taxon>Stramenopiles</taxon>
        <taxon>Ochrophyta</taxon>
        <taxon>Bacillariophyta</taxon>
        <taxon>Coscinodiscophyceae</taxon>
        <taxon>Thalassiosirophycidae</taxon>
        <taxon>Thalassiosirales</taxon>
        <taxon>Thalassiosiraceae</taxon>
        <taxon>Thalassiosira</taxon>
    </lineage>
</organism>
<evidence type="ECO:0000256" key="5">
    <source>
        <dbReference type="RuleBase" id="RU003750"/>
    </source>
</evidence>
<evidence type="ECO:0000313" key="8">
    <source>
        <dbReference type="Proteomes" id="UP000001449"/>
    </source>
</evidence>
<dbReference type="InterPro" id="IPR014472">
    <property type="entry name" value="CHOPT"/>
</dbReference>
<dbReference type="InterPro" id="IPR000462">
    <property type="entry name" value="CDP-OH_P_trans"/>
</dbReference>
<evidence type="ECO:0000256" key="6">
    <source>
        <dbReference type="SAM" id="Phobius"/>
    </source>
</evidence>
<evidence type="ECO:0000256" key="3">
    <source>
        <dbReference type="ARBA" id="ARBA00022679"/>
    </source>
</evidence>
<dbReference type="InParanoid" id="B5YPA9"/>
<dbReference type="HOGENOM" id="CLU_035066_5_0_1"/>
<dbReference type="PANTHER" id="PTHR10414">
    <property type="entry name" value="ETHANOLAMINEPHOSPHOTRANSFERASE"/>
    <property type="match status" value="1"/>
</dbReference>
<keyword evidence="6" id="KW-1133">Transmembrane helix</keyword>
<dbReference type="GO" id="GO:0016020">
    <property type="term" value="C:membrane"/>
    <property type="evidence" value="ECO:0007669"/>
    <property type="project" value="UniProtKB-SubCell"/>
</dbReference>
<dbReference type="STRING" id="35128.B5YPA9"/>